<dbReference type="RefSeq" id="WP_379231051.1">
    <property type="nucleotide sequence ID" value="NZ_JBHSTE010000001.1"/>
</dbReference>
<protein>
    <submittedName>
        <fullName evidence="9">PLP-dependent aminotransferase family protein</fullName>
    </submittedName>
</protein>
<evidence type="ECO:0000256" key="2">
    <source>
        <dbReference type="ARBA" id="ARBA00005384"/>
    </source>
</evidence>
<dbReference type="Pfam" id="PF00155">
    <property type="entry name" value="Aminotran_1_2"/>
    <property type="match status" value="1"/>
</dbReference>
<keyword evidence="3 9" id="KW-0808">Transferase</keyword>
<evidence type="ECO:0000256" key="3">
    <source>
        <dbReference type="ARBA" id="ARBA00022576"/>
    </source>
</evidence>
<evidence type="ECO:0000256" key="7">
    <source>
        <dbReference type="ARBA" id="ARBA00023163"/>
    </source>
</evidence>
<keyword evidence="10" id="KW-1185">Reference proteome</keyword>
<reference evidence="10" key="1">
    <citation type="journal article" date="2019" name="Int. J. Syst. Evol. Microbiol.">
        <title>The Global Catalogue of Microorganisms (GCM) 10K type strain sequencing project: providing services to taxonomists for standard genome sequencing and annotation.</title>
        <authorList>
            <consortium name="The Broad Institute Genomics Platform"/>
            <consortium name="The Broad Institute Genome Sequencing Center for Infectious Disease"/>
            <person name="Wu L."/>
            <person name="Ma J."/>
        </authorList>
    </citation>
    <scope>NUCLEOTIDE SEQUENCE [LARGE SCALE GENOMIC DNA]</scope>
    <source>
        <strain evidence="10">PCU 280</strain>
    </source>
</reference>
<feature type="domain" description="HTH gntR-type" evidence="8">
    <location>
        <begin position="15"/>
        <end position="83"/>
    </location>
</feature>
<dbReference type="SUPFAM" id="SSF46785">
    <property type="entry name" value="Winged helix' DNA-binding domain"/>
    <property type="match status" value="1"/>
</dbReference>
<dbReference type="Proteomes" id="UP001596233">
    <property type="component" value="Unassembled WGS sequence"/>
</dbReference>
<proteinExistence type="inferred from homology"/>
<dbReference type="EMBL" id="JBHSTE010000001">
    <property type="protein sequence ID" value="MFC6331620.1"/>
    <property type="molecule type" value="Genomic_DNA"/>
</dbReference>
<dbReference type="InterPro" id="IPR000524">
    <property type="entry name" value="Tscrpt_reg_HTH_GntR"/>
</dbReference>
<evidence type="ECO:0000256" key="6">
    <source>
        <dbReference type="ARBA" id="ARBA00023125"/>
    </source>
</evidence>
<keyword evidence="4" id="KW-0663">Pyridoxal phosphate</keyword>
<dbReference type="InterPro" id="IPR051446">
    <property type="entry name" value="HTH_trans_reg/aminotransferase"/>
</dbReference>
<comment type="caution">
    <text evidence="9">The sequence shown here is derived from an EMBL/GenBank/DDBJ whole genome shotgun (WGS) entry which is preliminary data.</text>
</comment>
<evidence type="ECO:0000313" key="9">
    <source>
        <dbReference type="EMBL" id="MFC6331620.1"/>
    </source>
</evidence>
<keyword evidence="7" id="KW-0804">Transcription</keyword>
<dbReference type="CDD" id="cd07377">
    <property type="entry name" value="WHTH_GntR"/>
    <property type="match status" value="1"/>
</dbReference>
<dbReference type="InterPro" id="IPR015421">
    <property type="entry name" value="PyrdxlP-dep_Trfase_major"/>
</dbReference>
<organism evidence="9 10">
    <name type="scientific">Paenibacillus septentrionalis</name>
    <dbReference type="NCBI Taxonomy" id="429342"/>
    <lineage>
        <taxon>Bacteria</taxon>
        <taxon>Bacillati</taxon>
        <taxon>Bacillota</taxon>
        <taxon>Bacilli</taxon>
        <taxon>Bacillales</taxon>
        <taxon>Paenibacillaceae</taxon>
        <taxon>Paenibacillus</taxon>
    </lineage>
</organism>
<evidence type="ECO:0000259" key="8">
    <source>
        <dbReference type="PROSITE" id="PS50949"/>
    </source>
</evidence>
<keyword evidence="5" id="KW-0805">Transcription regulation</keyword>
<gene>
    <name evidence="9" type="ORF">ACFP56_03225</name>
</gene>
<sequence>MELYIPLEVYIDSYKTKQSALFHALRDAIISGKLQMDWRLPSSRQLAQQYRLSRGTVHTVYEMLLAQGFLYTKGGSGTFVSSLPPQAKQGMEQQQAAPLSRWGQRVHGLFGTGAKLSASRTEAKTGRSVQQQDIIEFNIGQVELQQFPIKEWNRCLYEQARQQYQYEMRDAYSSEGHDELKQCIAKHVRSQRGIIADPDDIMIVNGSQQAITLLVQLLMDEGDYAVLEDPHYVGARHAVLSAGGKVHACPVDEQGICFHPKAHNYKLMLLTPSRQFPTGVVLSMKRRIELLQWAETSNAFIIEDDYDSEFRYVGRAIEPLKSLDTGDRVIYIGTFSRTMLQDIRIGYAILPKSLREAFRSAKRVYERHPISIIQQRALATFMATGQYDRHLRRLKRLYRRRAELVQQRVTELLGQVLKLYPTQSGLHFYAEWTKDETLFEQFLQTSVQAGVKVVDGRSYQLNVNQPAICIGFAHLSEEQIETGIARLHEAWEHVKMNGKVKGI</sequence>
<dbReference type="Gene3D" id="1.10.10.10">
    <property type="entry name" value="Winged helix-like DNA-binding domain superfamily/Winged helix DNA-binding domain"/>
    <property type="match status" value="1"/>
</dbReference>
<dbReference type="PRINTS" id="PR00035">
    <property type="entry name" value="HTHGNTR"/>
</dbReference>
<name>A0ABW1UYS7_9BACL</name>
<dbReference type="PANTHER" id="PTHR46577:SF1">
    <property type="entry name" value="HTH-TYPE TRANSCRIPTIONAL REGULATORY PROTEIN GABR"/>
    <property type="match status" value="1"/>
</dbReference>
<dbReference type="InterPro" id="IPR036388">
    <property type="entry name" value="WH-like_DNA-bd_sf"/>
</dbReference>
<comment type="similarity">
    <text evidence="2">In the C-terminal section; belongs to the class-I pyridoxal-phosphate-dependent aminotransferase family.</text>
</comment>
<comment type="cofactor">
    <cofactor evidence="1">
        <name>pyridoxal 5'-phosphate</name>
        <dbReference type="ChEBI" id="CHEBI:597326"/>
    </cofactor>
</comment>
<dbReference type="PANTHER" id="PTHR46577">
    <property type="entry name" value="HTH-TYPE TRANSCRIPTIONAL REGULATORY PROTEIN GABR"/>
    <property type="match status" value="1"/>
</dbReference>
<dbReference type="SUPFAM" id="SSF53383">
    <property type="entry name" value="PLP-dependent transferases"/>
    <property type="match status" value="1"/>
</dbReference>
<dbReference type="PROSITE" id="PS50949">
    <property type="entry name" value="HTH_GNTR"/>
    <property type="match status" value="1"/>
</dbReference>
<dbReference type="Gene3D" id="3.40.640.10">
    <property type="entry name" value="Type I PLP-dependent aspartate aminotransferase-like (Major domain)"/>
    <property type="match status" value="1"/>
</dbReference>
<dbReference type="SMART" id="SM00345">
    <property type="entry name" value="HTH_GNTR"/>
    <property type="match status" value="1"/>
</dbReference>
<dbReference type="InterPro" id="IPR036390">
    <property type="entry name" value="WH_DNA-bd_sf"/>
</dbReference>
<dbReference type="GO" id="GO:0008483">
    <property type="term" value="F:transaminase activity"/>
    <property type="evidence" value="ECO:0007669"/>
    <property type="project" value="UniProtKB-KW"/>
</dbReference>
<dbReference type="CDD" id="cd00609">
    <property type="entry name" value="AAT_like"/>
    <property type="match status" value="1"/>
</dbReference>
<evidence type="ECO:0000256" key="5">
    <source>
        <dbReference type="ARBA" id="ARBA00023015"/>
    </source>
</evidence>
<dbReference type="Pfam" id="PF00392">
    <property type="entry name" value="GntR"/>
    <property type="match status" value="1"/>
</dbReference>
<accession>A0ABW1UYS7</accession>
<dbReference type="InterPro" id="IPR015424">
    <property type="entry name" value="PyrdxlP-dep_Trfase"/>
</dbReference>
<keyword evidence="6" id="KW-0238">DNA-binding</keyword>
<keyword evidence="3 9" id="KW-0032">Aminotransferase</keyword>
<evidence type="ECO:0000256" key="4">
    <source>
        <dbReference type="ARBA" id="ARBA00022898"/>
    </source>
</evidence>
<evidence type="ECO:0000313" key="10">
    <source>
        <dbReference type="Proteomes" id="UP001596233"/>
    </source>
</evidence>
<dbReference type="InterPro" id="IPR004839">
    <property type="entry name" value="Aminotransferase_I/II_large"/>
</dbReference>
<evidence type="ECO:0000256" key="1">
    <source>
        <dbReference type="ARBA" id="ARBA00001933"/>
    </source>
</evidence>